<keyword evidence="2" id="KW-0812">Transmembrane</keyword>
<keyword evidence="2" id="KW-1133">Transmembrane helix</keyword>
<comment type="caution">
    <text evidence="3">The sequence shown here is derived from an EMBL/GenBank/DDBJ whole genome shotgun (WGS) entry which is preliminary data.</text>
</comment>
<organism evidence="3 4">
    <name type="scientific">Ambispora gerdemannii</name>
    <dbReference type="NCBI Taxonomy" id="144530"/>
    <lineage>
        <taxon>Eukaryota</taxon>
        <taxon>Fungi</taxon>
        <taxon>Fungi incertae sedis</taxon>
        <taxon>Mucoromycota</taxon>
        <taxon>Glomeromycotina</taxon>
        <taxon>Glomeromycetes</taxon>
        <taxon>Archaeosporales</taxon>
        <taxon>Ambisporaceae</taxon>
        <taxon>Ambispora</taxon>
    </lineage>
</organism>
<evidence type="ECO:0000256" key="1">
    <source>
        <dbReference type="SAM" id="Coils"/>
    </source>
</evidence>
<sequence length="178" mass="19799">MVNQITPTSNLTNTVQQLSIALQAIQPSDNQTTRLIAYTLVATAVVGIFGALNSFYDEKLKDTIENKSAEYKKLLKENFAYGQNTQKALTTIALTLYVIAGAFFVILALLAMFFGYNLKLSDRTAKLEKKNGHELDRIAQLETKNGQGQKQIDELKKELAHLKNHGNLPPLSEKKTIT</sequence>
<dbReference type="AlphaFoldDB" id="A0A9N8YX28"/>
<feature type="transmembrane region" description="Helical" evidence="2">
    <location>
        <begin position="94"/>
        <end position="116"/>
    </location>
</feature>
<keyword evidence="2" id="KW-0472">Membrane</keyword>
<evidence type="ECO:0000256" key="2">
    <source>
        <dbReference type="SAM" id="Phobius"/>
    </source>
</evidence>
<proteinExistence type="predicted"/>
<reference evidence="3" key="1">
    <citation type="submission" date="2021-06" db="EMBL/GenBank/DDBJ databases">
        <authorList>
            <person name="Kallberg Y."/>
            <person name="Tangrot J."/>
            <person name="Rosling A."/>
        </authorList>
    </citation>
    <scope>NUCLEOTIDE SEQUENCE</scope>
    <source>
        <strain evidence="3">MT106</strain>
    </source>
</reference>
<dbReference type="OrthoDB" id="2442631at2759"/>
<dbReference type="Proteomes" id="UP000789831">
    <property type="component" value="Unassembled WGS sequence"/>
</dbReference>
<feature type="transmembrane region" description="Helical" evidence="2">
    <location>
        <begin position="35"/>
        <end position="56"/>
    </location>
</feature>
<protein>
    <submittedName>
        <fullName evidence="3">12942_t:CDS:1</fullName>
    </submittedName>
</protein>
<accession>A0A9N8YX28</accession>
<keyword evidence="1" id="KW-0175">Coiled coil</keyword>
<gene>
    <name evidence="3" type="ORF">AGERDE_LOCUS1960</name>
</gene>
<dbReference type="EMBL" id="CAJVPL010000151">
    <property type="protein sequence ID" value="CAG8455295.1"/>
    <property type="molecule type" value="Genomic_DNA"/>
</dbReference>
<evidence type="ECO:0000313" key="4">
    <source>
        <dbReference type="Proteomes" id="UP000789831"/>
    </source>
</evidence>
<feature type="coiled-coil region" evidence="1">
    <location>
        <begin position="138"/>
        <end position="165"/>
    </location>
</feature>
<evidence type="ECO:0000313" key="3">
    <source>
        <dbReference type="EMBL" id="CAG8455295.1"/>
    </source>
</evidence>
<name>A0A9N8YX28_9GLOM</name>
<keyword evidence="4" id="KW-1185">Reference proteome</keyword>